<dbReference type="EMBL" id="KN838597">
    <property type="protein sequence ID" value="KIK02083.1"/>
    <property type="molecule type" value="Genomic_DNA"/>
</dbReference>
<feature type="non-terminal residue" evidence="2">
    <location>
        <position position="84"/>
    </location>
</feature>
<accession>A0A0C9Y203</accession>
<evidence type="ECO:0000313" key="2">
    <source>
        <dbReference type="EMBL" id="KIK02083.1"/>
    </source>
</evidence>
<feature type="region of interest" description="Disordered" evidence="1">
    <location>
        <begin position="58"/>
        <end position="84"/>
    </location>
</feature>
<evidence type="ECO:0000313" key="3">
    <source>
        <dbReference type="Proteomes" id="UP000054477"/>
    </source>
</evidence>
<gene>
    <name evidence="2" type="ORF">K443DRAFT_677857</name>
</gene>
<dbReference type="HOGENOM" id="CLU_155621_0_0_1"/>
<keyword evidence="3" id="KW-1185">Reference proteome</keyword>
<reference evidence="2 3" key="1">
    <citation type="submission" date="2014-04" db="EMBL/GenBank/DDBJ databases">
        <authorList>
            <consortium name="DOE Joint Genome Institute"/>
            <person name="Kuo A."/>
            <person name="Kohler A."/>
            <person name="Nagy L.G."/>
            <person name="Floudas D."/>
            <person name="Copeland A."/>
            <person name="Barry K.W."/>
            <person name="Cichocki N."/>
            <person name="Veneault-Fourrey C."/>
            <person name="LaButti K."/>
            <person name="Lindquist E.A."/>
            <person name="Lipzen A."/>
            <person name="Lundell T."/>
            <person name="Morin E."/>
            <person name="Murat C."/>
            <person name="Sun H."/>
            <person name="Tunlid A."/>
            <person name="Henrissat B."/>
            <person name="Grigoriev I.V."/>
            <person name="Hibbett D.S."/>
            <person name="Martin F."/>
            <person name="Nordberg H.P."/>
            <person name="Cantor M.N."/>
            <person name="Hua S.X."/>
        </authorList>
    </citation>
    <scope>NUCLEOTIDE SEQUENCE [LARGE SCALE GENOMIC DNA]</scope>
    <source>
        <strain evidence="2 3">LaAM-08-1</strain>
    </source>
</reference>
<feature type="region of interest" description="Disordered" evidence="1">
    <location>
        <begin position="1"/>
        <end position="24"/>
    </location>
</feature>
<evidence type="ECO:0000256" key="1">
    <source>
        <dbReference type="SAM" id="MobiDB-lite"/>
    </source>
</evidence>
<organism evidence="2 3">
    <name type="scientific">Laccaria amethystina LaAM-08-1</name>
    <dbReference type="NCBI Taxonomy" id="1095629"/>
    <lineage>
        <taxon>Eukaryota</taxon>
        <taxon>Fungi</taxon>
        <taxon>Dikarya</taxon>
        <taxon>Basidiomycota</taxon>
        <taxon>Agaricomycotina</taxon>
        <taxon>Agaricomycetes</taxon>
        <taxon>Agaricomycetidae</taxon>
        <taxon>Agaricales</taxon>
        <taxon>Agaricineae</taxon>
        <taxon>Hydnangiaceae</taxon>
        <taxon>Laccaria</taxon>
    </lineage>
</organism>
<proteinExistence type="predicted"/>
<dbReference type="Proteomes" id="UP000054477">
    <property type="component" value="Unassembled WGS sequence"/>
</dbReference>
<sequence>MTSLRDISRPRRTQLKTLDSPHRVNRDHDSCLLVHWVPMDMWAALNDLQIMDVDARSSENGVHGLPKRRADRSLKSGIPQPRSL</sequence>
<name>A0A0C9Y203_9AGAR</name>
<dbReference type="AlphaFoldDB" id="A0A0C9Y203"/>
<reference evidence="3" key="2">
    <citation type="submission" date="2015-01" db="EMBL/GenBank/DDBJ databases">
        <title>Evolutionary Origins and Diversification of the Mycorrhizal Mutualists.</title>
        <authorList>
            <consortium name="DOE Joint Genome Institute"/>
            <consortium name="Mycorrhizal Genomics Consortium"/>
            <person name="Kohler A."/>
            <person name="Kuo A."/>
            <person name="Nagy L.G."/>
            <person name="Floudas D."/>
            <person name="Copeland A."/>
            <person name="Barry K.W."/>
            <person name="Cichocki N."/>
            <person name="Veneault-Fourrey C."/>
            <person name="LaButti K."/>
            <person name="Lindquist E.A."/>
            <person name="Lipzen A."/>
            <person name="Lundell T."/>
            <person name="Morin E."/>
            <person name="Murat C."/>
            <person name="Riley R."/>
            <person name="Ohm R."/>
            <person name="Sun H."/>
            <person name="Tunlid A."/>
            <person name="Henrissat B."/>
            <person name="Grigoriev I.V."/>
            <person name="Hibbett D.S."/>
            <person name="Martin F."/>
        </authorList>
    </citation>
    <scope>NUCLEOTIDE SEQUENCE [LARGE SCALE GENOMIC DNA]</scope>
    <source>
        <strain evidence="3">LaAM-08-1</strain>
    </source>
</reference>
<protein>
    <submittedName>
        <fullName evidence="2">Uncharacterized protein</fullName>
    </submittedName>
</protein>